<protein>
    <recommendedName>
        <fullName evidence="4">Small ribosomal subunit protein uS15 N-terminal domain-containing protein</fullName>
    </recommendedName>
</protein>
<name>A0AAU9MRM7_9ASTR</name>
<dbReference type="SMART" id="SM01386">
    <property type="entry name" value="Ribosomal_S13_N"/>
    <property type="match status" value="1"/>
</dbReference>
<keyword evidence="6" id="KW-1185">Reference proteome</keyword>
<dbReference type="Pfam" id="PF08069">
    <property type="entry name" value="Ribosomal_S13_N"/>
    <property type="match status" value="1"/>
</dbReference>
<dbReference type="Proteomes" id="UP001157418">
    <property type="component" value="Unassembled WGS sequence"/>
</dbReference>
<feature type="non-terminal residue" evidence="5">
    <location>
        <position position="155"/>
    </location>
</feature>
<gene>
    <name evidence="5" type="ORF">LVIROSA_LOCUS16018</name>
</gene>
<dbReference type="EMBL" id="CAKMRJ010002517">
    <property type="protein sequence ID" value="CAH1429142.1"/>
    <property type="molecule type" value="Genomic_DNA"/>
</dbReference>
<dbReference type="Gene3D" id="4.10.860.130">
    <property type="match status" value="1"/>
</dbReference>
<dbReference type="GO" id="GO:0003735">
    <property type="term" value="F:structural constituent of ribosome"/>
    <property type="evidence" value="ECO:0007669"/>
    <property type="project" value="InterPro"/>
</dbReference>
<dbReference type="GO" id="GO:0070181">
    <property type="term" value="F:small ribosomal subunit rRNA binding"/>
    <property type="evidence" value="ECO:0007669"/>
    <property type="project" value="TreeGrafter"/>
</dbReference>
<keyword evidence="2" id="KW-0689">Ribosomal protein</keyword>
<evidence type="ECO:0000256" key="2">
    <source>
        <dbReference type="ARBA" id="ARBA00022980"/>
    </source>
</evidence>
<dbReference type="PANTHER" id="PTHR11885:SF6">
    <property type="entry name" value="SMALL RIBOSOMAL SUBUNIT PROTEIN US15"/>
    <property type="match status" value="1"/>
</dbReference>
<dbReference type="InterPro" id="IPR015943">
    <property type="entry name" value="WD40/YVTN_repeat-like_dom_sf"/>
</dbReference>
<reference evidence="5 6" key="1">
    <citation type="submission" date="2022-01" db="EMBL/GenBank/DDBJ databases">
        <authorList>
            <person name="Xiong W."/>
            <person name="Schranz E."/>
        </authorList>
    </citation>
    <scope>NUCLEOTIDE SEQUENCE [LARGE SCALE GENOMIC DNA]</scope>
</reference>
<sequence>MADPSPDVKESFGKYSDDGIHMSFDQLLLFIEEFQGSDGASISIYLIDSRENIYKFAKKGFPLSQIGVILRDSHGIVQVNSITGSKILGILKANGKHYHSHNLIAILMYWDLRQQNPVHTQQLPDRCYGLTVRHPLMVVATGDRNLIAFNLQNPL</sequence>
<dbReference type="PANTHER" id="PTHR11885">
    <property type="entry name" value="RIBOSOMAL PROTEIN S15P/S13E"/>
    <property type="match status" value="1"/>
</dbReference>
<evidence type="ECO:0000256" key="1">
    <source>
        <dbReference type="ARBA" id="ARBA00008434"/>
    </source>
</evidence>
<dbReference type="FunFam" id="4.10.860.130:FF:000001">
    <property type="entry name" value="40S ribosomal protein S13"/>
    <property type="match status" value="1"/>
</dbReference>
<evidence type="ECO:0000313" key="6">
    <source>
        <dbReference type="Proteomes" id="UP001157418"/>
    </source>
</evidence>
<organism evidence="5 6">
    <name type="scientific">Lactuca virosa</name>
    <dbReference type="NCBI Taxonomy" id="75947"/>
    <lineage>
        <taxon>Eukaryota</taxon>
        <taxon>Viridiplantae</taxon>
        <taxon>Streptophyta</taxon>
        <taxon>Embryophyta</taxon>
        <taxon>Tracheophyta</taxon>
        <taxon>Spermatophyta</taxon>
        <taxon>Magnoliopsida</taxon>
        <taxon>eudicotyledons</taxon>
        <taxon>Gunneridae</taxon>
        <taxon>Pentapetalae</taxon>
        <taxon>asterids</taxon>
        <taxon>campanulids</taxon>
        <taxon>Asterales</taxon>
        <taxon>Asteraceae</taxon>
        <taxon>Cichorioideae</taxon>
        <taxon>Cichorieae</taxon>
        <taxon>Lactucinae</taxon>
        <taxon>Lactuca</taxon>
    </lineage>
</organism>
<dbReference type="Gene3D" id="2.130.10.10">
    <property type="entry name" value="YVTN repeat-like/Quinoprotein amine dehydrogenase"/>
    <property type="match status" value="1"/>
</dbReference>
<comment type="similarity">
    <text evidence="1">Belongs to the universal ribosomal protein uS15 family.</text>
</comment>
<dbReference type="AlphaFoldDB" id="A0AAU9MRM7"/>
<evidence type="ECO:0000256" key="3">
    <source>
        <dbReference type="ARBA" id="ARBA00023274"/>
    </source>
</evidence>
<feature type="domain" description="Small ribosomal subunit protein uS15 N-terminal" evidence="4">
    <location>
        <begin position="39"/>
        <end position="76"/>
    </location>
</feature>
<evidence type="ECO:0000259" key="4">
    <source>
        <dbReference type="SMART" id="SM01386"/>
    </source>
</evidence>
<dbReference type="GO" id="GO:0005730">
    <property type="term" value="C:nucleolus"/>
    <property type="evidence" value="ECO:0007669"/>
    <property type="project" value="TreeGrafter"/>
</dbReference>
<dbReference type="GO" id="GO:0022627">
    <property type="term" value="C:cytosolic small ribosomal subunit"/>
    <property type="evidence" value="ECO:0007669"/>
    <property type="project" value="TreeGrafter"/>
</dbReference>
<accession>A0AAU9MRM7</accession>
<evidence type="ECO:0000313" key="5">
    <source>
        <dbReference type="EMBL" id="CAH1429142.1"/>
    </source>
</evidence>
<comment type="caution">
    <text evidence="5">The sequence shown here is derived from an EMBL/GenBank/DDBJ whole genome shotgun (WGS) entry which is preliminary data.</text>
</comment>
<dbReference type="InterPro" id="IPR012606">
    <property type="entry name" value="Ribosomal_uS15_N"/>
</dbReference>
<keyword evidence="3" id="KW-0687">Ribonucleoprotein</keyword>
<dbReference type="InterPro" id="IPR023029">
    <property type="entry name" value="Ribosomal_uS15_arc_euk"/>
</dbReference>
<dbReference type="GO" id="GO:0006412">
    <property type="term" value="P:translation"/>
    <property type="evidence" value="ECO:0007669"/>
    <property type="project" value="InterPro"/>
</dbReference>
<proteinExistence type="inferred from homology"/>